<dbReference type="InterPro" id="IPR051064">
    <property type="entry name" value="SEC14/CRAL-TRIO_domain"/>
</dbReference>
<evidence type="ECO:0000313" key="3">
    <source>
        <dbReference type="Proteomes" id="UP000789390"/>
    </source>
</evidence>
<dbReference type="PANTHER" id="PTHR23324:SF83">
    <property type="entry name" value="SEC14-LIKE PROTEIN 2"/>
    <property type="match status" value="1"/>
</dbReference>
<dbReference type="InterPro" id="IPR036865">
    <property type="entry name" value="CRAL-TRIO_dom_sf"/>
</dbReference>
<dbReference type="Gene3D" id="2.60.120.680">
    <property type="entry name" value="GOLD domain"/>
    <property type="match status" value="1"/>
</dbReference>
<proteinExistence type="predicted"/>
<dbReference type="OrthoDB" id="6335366at2759"/>
<evidence type="ECO:0000313" key="2">
    <source>
        <dbReference type="EMBL" id="CAH0109545.1"/>
    </source>
</evidence>
<dbReference type="EMBL" id="CAKKLH010000292">
    <property type="protein sequence ID" value="CAH0109545.1"/>
    <property type="molecule type" value="Genomic_DNA"/>
</dbReference>
<comment type="caution">
    <text evidence="2">The sequence shown here is derived from an EMBL/GenBank/DDBJ whole genome shotgun (WGS) entry which is preliminary data.</text>
</comment>
<dbReference type="SUPFAM" id="SSF46938">
    <property type="entry name" value="CRAL/TRIO N-terminal domain"/>
    <property type="match status" value="1"/>
</dbReference>
<name>A0A8J2S2U8_9CRUS</name>
<gene>
    <name evidence="2" type="ORF">DGAL_LOCUS13026</name>
</gene>
<dbReference type="InterPro" id="IPR036273">
    <property type="entry name" value="CRAL/TRIO_N_dom_sf"/>
</dbReference>
<dbReference type="SMART" id="SM01100">
    <property type="entry name" value="CRAL_TRIO_N"/>
    <property type="match status" value="1"/>
</dbReference>
<dbReference type="SUPFAM" id="SSF101576">
    <property type="entry name" value="Supernatant protein factor (SPF), C-terminal domain"/>
    <property type="match status" value="1"/>
</dbReference>
<dbReference type="Proteomes" id="UP000789390">
    <property type="component" value="Unassembled WGS sequence"/>
</dbReference>
<protein>
    <recommendedName>
        <fullName evidence="1">CRAL/TRIO N-terminal domain-containing protein</fullName>
    </recommendedName>
</protein>
<dbReference type="PANTHER" id="PTHR23324">
    <property type="entry name" value="SEC14 RELATED PROTEIN"/>
    <property type="match status" value="1"/>
</dbReference>
<keyword evidence="3" id="KW-1185">Reference proteome</keyword>
<dbReference type="AlphaFoldDB" id="A0A8J2S2U8"/>
<dbReference type="Gene3D" id="3.40.525.10">
    <property type="entry name" value="CRAL-TRIO lipid binding domain"/>
    <property type="match status" value="1"/>
</dbReference>
<dbReference type="GO" id="GO:0005737">
    <property type="term" value="C:cytoplasm"/>
    <property type="evidence" value="ECO:0007669"/>
    <property type="project" value="TreeGrafter"/>
</dbReference>
<sequence length="244" mass="27999">MDLSQLDDEQKAVLKQFREATQDCKLPESDDTYLLRWLVARDFDLAKAEKMLRNSLDWRCKYKIDLLQVSRYQSSELLTNYLAFGHLGVDKIFHEPHHIQTRLGYGHSTDQVVRSQLPGITPLRIRHQRTKNLLLSLFHDTRNKKPLSISRGSKEQLEFQVKQAATVLKWDFHSEDSDIAFAVYRKQGNELIPIVPHDRVDCDVSPEEGEIDCYDTGIPAPPPADRLALSSYANGYGLGEIHNP</sequence>
<accession>A0A8J2S2U8</accession>
<evidence type="ECO:0000259" key="1">
    <source>
        <dbReference type="SMART" id="SM01100"/>
    </source>
</evidence>
<dbReference type="InterPro" id="IPR036598">
    <property type="entry name" value="GOLD_dom_sf"/>
</dbReference>
<feature type="domain" description="CRAL/TRIO N-terminal" evidence="1">
    <location>
        <begin position="30"/>
        <end position="55"/>
    </location>
</feature>
<reference evidence="2" key="1">
    <citation type="submission" date="2021-11" db="EMBL/GenBank/DDBJ databases">
        <authorList>
            <person name="Schell T."/>
        </authorList>
    </citation>
    <scope>NUCLEOTIDE SEQUENCE</scope>
    <source>
        <strain evidence="2">M5</strain>
    </source>
</reference>
<dbReference type="Pfam" id="PF03765">
    <property type="entry name" value="CRAL_TRIO_N"/>
    <property type="match status" value="1"/>
</dbReference>
<dbReference type="InterPro" id="IPR011074">
    <property type="entry name" value="CRAL/TRIO_N_dom"/>
</dbReference>
<organism evidence="2 3">
    <name type="scientific">Daphnia galeata</name>
    <dbReference type="NCBI Taxonomy" id="27404"/>
    <lineage>
        <taxon>Eukaryota</taxon>
        <taxon>Metazoa</taxon>
        <taxon>Ecdysozoa</taxon>
        <taxon>Arthropoda</taxon>
        <taxon>Crustacea</taxon>
        <taxon>Branchiopoda</taxon>
        <taxon>Diplostraca</taxon>
        <taxon>Cladocera</taxon>
        <taxon>Anomopoda</taxon>
        <taxon>Daphniidae</taxon>
        <taxon>Daphnia</taxon>
    </lineage>
</organism>